<name>C6E285_GEOSM</name>
<sequence>MGLDPAILNDANTTEDEVRKSIAEITKGVFSTMVMLDVVDEPPLAEPVLTFHETVTSMVGLAGSHSGIIAIHCPKKLALLVTSNMLGMDVTDVDADVNDAMGEIANMVGGDVKHIFSPKGADINLSIPTVIYGSDYALESVSNSDALVMPFVCGEERFLLTFKIGK</sequence>
<dbReference type="Pfam" id="PF13690">
    <property type="entry name" value="CheX"/>
    <property type="match status" value="1"/>
</dbReference>
<proteinExistence type="predicted"/>
<dbReference type="SUPFAM" id="SSF103039">
    <property type="entry name" value="CheC-like"/>
    <property type="match status" value="1"/>
</dbReference>
<evidence type="ECO:0000313" key="3">
    <source>
        <dbReference type="EMBL" id="ACT17031.1"/>
    </source>
</evidence>
<reference evidence="3" key="1">
    <citation type="submission" date="2009-07" db="EMBL/GenBank/DDBJ databases">
        <title>Complete sequence of Geobacter sp. M21.</title>
        <authorList>
            <consortium name="US DOE Joint Genome Institute"/>
            <person name="Lucas S."/>
            <person name="Copeland A."/>
            <person name="Lapidus A."/>
            <person name="Glavina del Rio T."/>
            <person name="Dalin E."/>
            <person name="Tice H."/>
            <person name="Bruce D."/>
            <person name="Goodwin L."/>
            <person name="Pitluck S."/>
            <person name="Saunders E."/>
            <person name="Brettin T."/>
            <person name="Detter J.C."/>
            <person name="Han C."/>
            <person name="Larimer F."/>
            <person name="Land M."/>
            <person name="Hauser L."/>
            <person name="Kyrpides N."/>
            <person name="Ovchinnikova G."/>
            <person name="Lovley D."/>
        </authorList>
    </citation>
    <scope>NUCLEOTIDE SEQUENCE [LARGE SCALE GENOMIC DNA]</scope>
    <source>
        <strain evidence="3">M21</strain>
    </source>
</reference>
<dbReference type="EMBL" id="CP001661">
    <property type="protein sequence ID" value="ACT17031.1"/>
    <property type="molecule type" value="Genomic_DNA"/>
</dbReference>
<dbReference type="eggNOG" id="COG1406">
    <property type="taxonomic scope" value="Bacteria"/>
</dbReference>
<dbReference type="STRING" id="443144.GM21_0966"/>
<dbReference type="PANTHER" id="PTHR39452:SF1">
    <property type="entry name" value="CHEY-P PHOSPHATASE CHEX"/>
    <property type="match status" value="1"/>
</dbReference>
<organism evidence="3">
    <name type="scientific">Geobacter sp. (strain M21)</name>
    <dbReference type="NCBI Taxonomy" id="443144"/>
    <lineage>
        <taxon>Bacteria</taxon>
        <taxon>Pseudomonadati</taxon>
        <taxon>Thermodesulfobacteriota</taxon>
        <taxon>Desulfuromonadia</taxon>
        <taxon>Geobacterales</taxon>
        <taxon>Geobacteraceae</taxon>
        <taxon>Geobacter</taxon>
    </lineage>
</organism>
<dbReference type="InterPro" id="IPR038756">
    <property type="entry name" value="CheX-like"/>
</dbReference>
<protein>
    <submittedName>
        <fullName evidence="3">Inhibitor of MCP methylation CheC-like protein</fullName>
    </submittedName>
</protein>
<dbReference type="InterPro" id="IPR028976">
    <property type="entry name" value="CheC-like_sf"/>
</dbReference>
<dbReference type="GO" id="GO:0006935">
    <property type="term" value="P:chemotaxis"/>
    <property type="evidence" value="ECO:0007669"/>
    <property type="project" value="UniProtKB-KW"/>
</dbReference>
<dbReference type="HOGENOM" id="CLU_116290_0_1_7"/>
<dbReference type="CDD" id="cd17906">
    <property type="entry name" value="CheX"/>
    <property type="match status" value="1"/>
</dbReference>
<dbReference type="PANTHER" id="PTHR39452">
    <property type="entry name" value="CHEY-P PHOSPHATASE CHEX"/>
    <property type="match status" value="1"/>
</dbReference>
<dbReference type="AlphaFoldDB" id="C6E285"/>
<accession>C6E285</accession>
<evidence type="ECO:0000259" key="2">
    <source>
        <dbReference type="Pfam" id="PF13690"/>
    </source>
</evidence>
<dbReference type="Gene3D" id="3.40.1550.10">
    <property type="entry name" value="CheC-like"/>
    <property type="match status" value="1"/>
</dbReference>
<evidence type="ECO:0000256" key="1">
    <source>
        <dbReference type="ARBA" id="ARBA00022500"/>
    </source>
</evidence>
<dbReference type="OrthoDB" id="9790435at2"/>
<dbReference type="KEGG" id="gem:GM21_0966"/>
<gene>
    <name evidence="3" type="ordered locus">GM21_0966</name>
</gene>
<feature type="domain" description="Chemotaxis phosphatase CheX-like" evidence="2">
    <location>
        <begin position="55"/>
        <end position="151"/>
    </location>
</feature>
<dbReference type="InterPro" id="IPR028051">
    <property type="entry name" value="CheX-like_dom"/>
</dbReference>
<keyword evidence="1" id="KW-0145">Chemotaxis</keyword>